<dbReference type="InterPro" id="IPR032675">
    <property type="entry name" value="LRR_dom_sf"/>
</dbReference>
<evidence type="ECO:0000313" key="1">
    <source>
        <dbReference type="EMBL" id="KZP23237.1"/>
    </source>
</evidence>
<organism evidence="1 2">
    <name type="scientific">Athelia psychrophila</name>
    <dbReference type="NCBI Taxonomy" id="1759441"/>
    <lineage>
        <taxon>Eukaryota</taxon>
        <taxon>Fungi</taxon>
        <taxon>Dikarya</taxon>
        <taxon>Basidiomycota</taxon>
        <taxon>Agaricomycotina</taxon>
        <taxon>Agaricomycetes</taxon>
        <taxon>Agaricomycetidae</taxon>
        <taxon>Atheliales</taxon>
        <taxon>Atheliaceae</taxon>
        <taxon>Athelia</taxon>
    </lineage>
</organism>
<sequence>MRPLPVEITNMIVDHFCIRAVPLELIKSLQIVSLPPEPSLLSVQGPEELTEPLQHAPIEPDPSLQIDSQEPIPLLQFDRDLVTCAAVCKDWLYRSRSIQFKSLDFTPRHTWNRLSLLMDLLSSPHATIAPHVRQIIVPLHGNDWLIPFARIGQLHALRSVILHSLDCFSSIPAKGVVSVLGSLTELRSLRLAHFGISSYAQLQDVVAACPRLERLYLEDLYISLSVIHPYVSARHSPCPPGLHLFSVFDIPFDQAFFGWVSRPSQLRSICISFAHVLYDGPELSIFLRDQGSALRHLCITDCLPTIRYPRPTFEDAHLDLGHNDRLEVLSLLACGPVFIRHNGLAIIKRVTSRHFRQLNISMMNDKGLKSALLDHQPEFITIDAHLQQPNFESLVIGMPRELEYWIPQHFPLTTAAGVVRLMHIEAVHWLPAIRNITYYKMSLHYDEEILFNDS</sequence>
<dbReference type="Proteomes" id="UP000076532">
    <property type="component" value="Unassembled WGS sequence"/>
</dbReference>
<proteinExistence type="predicted"/>
<evidence type="ECO:0000313" key="2">
    <source>
        <dbReference type="Proteomes" id="UP000076532"/>
    </source>
</evidence>
<evidence type="ECO:0008006" key="3">
    <source>
        <dbReference type="Google" id="ProtNLM"/>
    </source>
</evidence>
<dbReference type="AlphaFoldDB" id="A0A166LR42"/>
<protein>
    <recommendedName>
        <fullName evidence="3">F-box domain-containing protein</fullName>
    </recommendedName>
</protein>
<dbReference type="Gene3D" id="3.80.10.10">
    <property type="entry name" value="Ribonuclease Inhibitor"/>
    <property type="match status" value="1"/>
</dbReference>
<name>A0A166LR42_9AGAM</name>
<keyword evidence="2" id="KW-1185">Reference proteome</keyword>
<accession>A0A166LR42</accession>
<dbReference type="SUPFAM" id="SSF52047">
    <property type="entry name" value="RNI-like"/>
    <property type="match status" value="1"/>
</dbReference>
<reference evidence="1 2" key="1">
    <citation type="journal article" date="2016" name="Mol. Biol. Evol.">
        <title>Comparative Genomics of Early-Diverging Mushroom-Forming Fungi Provides Insights into the Origins of Lignocellulose Decay Capabilities.</title>
        <authorList>
            <person name="Nagy L.G."/>
            <person name="Riley R."/>
            <person name="Tritt A."/>
            <person name="Adam C."/>
            <person name="Daum C."/>
            <person name="Floudas D."/>
            <person name="Sun H."/>
            <person name="Yadav J.S."/>
            <person name="Pangilinan J."/>
            <person name="Larsson K.H."/>
            <person name="Matsuura K."/>
            <person name="Barry K."/>
            <person name="Labutti K."/>
            <person name="Kuo R."/>
            <person name="Ohm R.A."/>
            <person name="Bhattacharya S.S."/>
            <person name="Shirouzu T."/>
            <person name="Yoshinaga Y."/>
            <person name="Martin F.M."/>
            <person name="Grigoriev I.V."/>
            <person name="Hibbett D.S."/>
        </authorList>
    </citation>
    <scope>NUCLEOTIDE SEQUENCE [LARGE SCALE GENOMIC DNA]</scope>
    <source>
        <strain evidence="1 2">CBS 109695</strain>
    </source>
</reference>
<gene>
    <name evidence="1" type="ORF">FIBSPDRAFT_952295</name>
</gene>
<dbReference type="EMBL" id="KV417534">
    <property type="protein sequence ID" value="KZP23237.1"/>
    <property type="molecule type" value="Genomic_DNA"/>
</dbReference>